<dbReference type="AlphaFoldDB" id="A0A2C6C822"/>
<accession>A0A2C6C822</accession>
<proteinExistence type="predicted"/>
<dbReference type="RefSeq" id="WP_098993771.1">
    <property type="nucleotide sequence ID" value="NZ_CP084159.1"/>
</dbReference>
<evidence type="ECO:0000313" key="2">
    <source>
        <dbReference type="Proteomes" id="UP000221852"/>
    </source>
</evidence>
<name>A0A2C6C822_FUSNP</name>
<dbReference type="Proteomes" id="UP000221852">
    <property type="component" value="Unassembled WGS sequence"/>
</dbReference>
<sequence>MKKGDSEIVIFDNTLSTQITQFEYFLEKLNLPSENIIANLEERENIMKMLPNLISKIPIEQKTNAIYISKFIAGAAIGLFDASLNYVWNEVIVNLRNKIVNFGLDTFFDNAVGNKIRDQYKSENDLIGIKDRTLLDTCRKLEWISDVVYTKLCYILDMRNKIGASHPNNNIINSYELLGWLKTCITDVINDFPSQSASMIKDIVENIKKQTTPIDGTTINLITKKVSEFTSDMCSNLLLSLFGIYILDGTSNEIRNNILMLSEKIWIFCKSETKYDLGEKKEYYRNSLNSTKESLTYTFLEKCNGLKFLTLTEKSLQLSNLCDNLIAANSSWDNYYNEPPIVKEIMKYINNSSDIPNERTEKIINTFLICRIGREVNYYNGVSPGAKDMYDQFFKLLSKDQIKILLSLFKMQMNSIFNGESVRARNAGEIISMLKSPVNGERLNEIIDYMITFSNQKKLNKVYIDTGFKELCNGVIFLEN</sequence>
<protein>
    <submittedName>
        <fullName evidence="1">Uncharacterized protein</fullName>
    </submittedName>
</protein>
<evidence type="ECO:0000313" key="1">
    <source>
        <dbReference type="EMBL" id="PHI12551.1"/>
    </source>
</evidence>
<gene>
    <name evidence="1" type="ORF">CBG59_01505</name>
</gene>
<dbReference type="EMBL" id="NIRQ01000001">
    <property type="protein sequence ID" value="PHI12551.1"/>
    <property type="molecule type" value="Genomic_DNA"/>
</dbReference>
<reference evidence="1 2" key="1">
    <citation type="submission" date="2017-06" db="EMBL/GenBank/DDBJ databases">
        <title>Draft genome sequence of Fusobacterium nucleatum subsp. polymorphum KCOM 1330 (=ChDC F330).</title>
        <authorList>
            <person name="Kook J.-K."/>
            <person name="Park S.-N."/>
            <person name="Lim Y.K."/>
            <person name="Roh H."/>
        </authorList>
    </citation>
    <scope>NUCLEOTIDE SEQUENCE [LARGE SCALE GENOMIC DNA]</scope>
    <source>
        <strain evidence="2">KCOM 1330 (ChDC F330)</strain>
    </source>
</reference>
<comment type="caution">
    <text evidence="1">The sequence shown here is derived from an EMBL/GenBank/DDBJ whole genome shotgun (WGS) entry which is preliminary data.</text>
</comment>
<organism evidence="1 2">
    <name type="scientific">Fusobacterium nucleatum subsp. polymorphum</name>
    <name type="common">Fusobacterium polymorphum</name>
    <dbReference type="NCBI Taxonomy" id="76857"/>
    <lineage>
        <taxon>Bacteria</taxon>
        <taxon>Fusobacteriati</taxon>
        <taxon>Fusobacteriota</taxon>
        <taxon>Fusobacteriia</taxon>
        <taxon>Fusobacteriales</taxon>
        <taxon>Fusobacteriaceae</taxon>
        <taxon>Fusobacterium</taxon>
    </lineage>
</organism>